<keyword evidence="3 11" id="KW-0547">Nucleotide-binding</keyword>
<name>A0A8C9NME7_SERCA</name>
<dbReference type="GO" id="GO:0005524">
    <property type="term" value="F:ATP binding"/>
    <property type="evidence" value="ECO:0007669"/>
    <property type="project" value="UniProtKB-UniRule"/>
</dbReference>
<evidence type="ECO:0000256" key="4">
    <source>
        <dbReference type="ARBA" id="ARBA00022777"/>
    </source>
</evidence>
<dbReference type="PRINTS" id="PR00452">
    <property type="entry name" value="SH3DOMAIN"/>
</dbReference>
<dbReference type="GeneTree" id="ENSGT00940000156987"/>
<dbReference type="InterPro" id="IPR011009">
    <property type="entry name" value="Kinase-like_dom_sf"/>
</dbReference>
<evidence type="ECO:0000256" key="11">
    <source>
        <dbReference type="PROSITE-ProRule" id="PRU10141"/>
    </source>
</evidence>
<organism evidence="16 17">
    <name type="scientific">Serinus canaria</name>
    <name type="common">Island canary</name>
    <name type="synonym">Fringilla canaria</name>
    <dbReference type="NCBI Taxonomy" id="9135"/>
    <lineage>
        <taxon>Eukaryota</taxon>
        <taxon>Metazoa</taxon>
        <taxon>Chordata</taxon>
        <taxon>Craniata</taxon>
        <taxon>Vertebrata</taxon>
        <taxon>Euteleostomi</taxon>
        <taxon>Archelosauria</taxon>
        <taxon>Archosauria</taxon>
        <taxon>Dinosauria</taxon>
        <taxon>Saurischia</taxon>
        <taxon>Theropoda</taxon>
        <taxon>Coelurosauria</taxon>
        <taxon>Aves</taxon>
        <taxon>Neognathae</taxon>
        <taxon>Neoaves</taxon>
        <taxon>Telluraves</taxon>
        <taxon>Australaves</taxon>
        <taxon>Passeriformes</taxon>
        <taxon>Passeroidea</taxon>
        <taxon>Fringillidae</taxon>
        <taxon>Carduelinae</taxon>
        <taxon>Serinus</taxon>
    </lineage>
</organism>
<feature type="domain" description="SH2" evidence="13">
    <location>
        <begin position="96"/>
        <end position="196"/>
    </location>
</feature>
<dbReference type="SMART" id="SM00219">
    <property type="entry name" value="TyrKc"/>
    <property type="match status" value="1"/>
</dbReference>
<dbReference type="Ensembl" id="ENSSCAT00000023129.1">
    <property type="protein sequence ID" value="ENSSCAP00000020716.1"/>
    <property type="gene ID" value="ENSSCAG00000014876.1"/>
</dbReference>
<feature type="domain" description="SH3" evidence="14">
    <location>
        <begin position="23"/>
        <end position="82"/>
    </location>
</feature>
<evidence type="ECO:0000313" key="17">
    <source>
        <dbReference type="Proteomes" id="UP000694409"/>
    </source>
</evidence>
<proteinExistence type="inferred from homology"/>
<dbReference type="PANTHER" id="PTHR24418">
    <property type="entry name" value="TYROSINE-PROTEIN KINASE"/>
    <property type="match status" value="1"/>
</dbReference>
<dbReference type="InterPro" id="IPR036028">
    <property type="entry name" value="SH3-like_dom_sf"/>
</dbReference>
<evidence type="ECO:0000256" key="12">
    <source>
        <dbReference type="RuleBase" id="RU362096"/>
    </source>
</evidence>
<sequence length="484" mass="55976">TGCTKESKIKEKPLPPLPGQDLANICNFVALFDYDARTEDDLSFRAGDKLEVLNASHEGWWYAKLLLPEGMFIKAKLSSWYVSLSAKINGFYLFRWFFGPIKRADAERQLLYPVNKEGAFLIRESESLKGEYSLSVLREFTPQFFFDGTSVKHYRIKRMDGSFFLTRRKTFKTLNKLVDYYSKNSDGLCVLLRQPCLKIQTPATFDLSYKTVDQWEIDRRSLKFVKKLGSGQFGEVWEGLWNNTTPVAIKTLKPGSMDPKDFLREAQIMKNLRHPKLIQLYAVCTLEDPIYIITELMRYGSLLEYLKKDGGSQICLTHQIDMAAQVASGMAYLESQNYIHRDLAARNVLVGEHNVYKVADFGLARVENEKIYEARTETKLPVKWTAPEAIRYNRFSIKSDVWSFGILLFEIITYGQMPYHGMLGHQVIQLLDSGYRLPQPEMCPAPLYRMMEQCWSAEPDERPTFESLSDQLENYFNNELYAFA</sequence>
<dbReference type="SUPFAM" id="SSF56112">
    <property type="entry name" value="Protein kinase-like (PK-like)"/>
    <property type="match status" value="1"/>
</dbReference>
<keyword evidence="7 12" id="KW-0829">Tyrosine-protein kinase</keyword>
<keyword evidence="6 9" id="KW-0727">SH2 domain</keyword>
<dbReference type="FunFam" id="1.10.510.10:FF:000318">
    <property type="entry name" value="Tyrosine-protein kinase"/>
    <property type="match status" value="1"/>
</dbReference>
<dbReference type="InterPro" id="IPR001245">
    <property type="entry name" value="Ser-Thr/Tyr_kinase_cat_dom"/>
</dbReference>
<dbReference type="InterPro" id="IPR008266">
    <property type="entry name" value="Tyr_kinase_AS"/>
</dbReference>
<evidence type="ECO:0000256" key="1">
    <source>
        <dbReference type="ARBA" id="ARBA00022443"/>
    </source>
</evidence>
<evidence type="ECO:0000256" key="3">
    <source>
        <dbReference type="ARBA" id="ARBA00022741"/>
    </source>
</evidence>
<evidence type="ECO:0000256" key="2">
    <source>
        <dbReference type="ARBA" id="ARBA00022679"/>
    </source>
</evidence>
<evidence type="ECO:0000256" key="6">
    <source>
        <dbReference type="ARBA" id="ARBA00022999"/>
    </source>
</evidence>
<dbReference type="PROSITE" id="PS00107">
    <property type="entry name" value="PROTEIN_KINASE_ATP"/>
    <property type="match status" value="1"/>
</dbReference>
<evidence type="ECO:0000259" key="13">
    <source>
        <dbReference type="PROSITE" id="PS50001"/>
    </source>
</evidence>
<keyword evidence="1 10" id="KW-0728">SH3 domain</keyword>
<evidence type="ECO:0000256" key="9">
    <source>
        <dbReference type="PROSITE-ProRule" id="PRU00191"/>
    </source>
</evidence>
<dbReference type="SMART" id="SM00326">
    <property type="entry name" value="SH3"/>
    <property type="match status" value="1"/>
</dbReference>
<dbReference type="FunFam" id="3.30.505.10:FF:000044">
    <property type="entry name" value="Tyrosine-protein kinase"/>
    <property type="match status" value="1"/>
</dbReference>
<dbReference type="GO" id="GO:0004715">
    <property type="term" value="F:non-membrane spanning protein tyrosine kinase activity"/>
    <property type="evidence" value="ECO:0007669"/>
    <property type="project" value="UniProtKB-EC"/>
</dbReference>
<dbReference type="InterPro" id="IPR050198">
    <property type="entry name" value="Non-receptor_tyrosine_kinases"/>
</dbReference>
<reference evidence="16" key="1">
    <citation type="submission" date="2025-08" db="UniProtKB">
        <authorList>
            <consortium name="Ensembl"/>
        </authorList>
    </citation>
    <scope>IDENTIFICATION</scope>
</reference>
<dbReference type="PROSITE" id="PS50002">
    <property type="entry name" value="SH3"/>
    <property type="match status" value="1"/>
</dbReference>
<dbReference type="InterPro" id="IPR000980">
    <property type="entry name" value="SH2"/>
</dbReference>
<dbReference type="CDD" id="cd11845">
    <property type="entry name" value="SH3_Src_like"/>
    <property type="match status" value="1"/>
</dbReference>
<dbReference type="InterPro" id="IPR001452">
    <property type="entry name" value="SH3_domain"/>
</dbReference>
<evidence type="ECO:0000256" key="10">
    <source>
        <dbReference type="PROSITE-ProRule" id="PRU00192"/>
    </source>
</evidence>
<evidence type="ECO:0000256" key="7">
    <source>
        <dbReference type="ARBA" id="ARBA00023137"/>
    </source>
</evidence>
<dbReference type="SUPFAM" id="SSF50044">
    <property type="entry name" value="SH3-domain"/>
    <property type="match status" value="1"/>
</dbReference>
<dbReference type="FunFam" id="3.30.200.20:FF:000037">
    <property type="entry name" value="Tyrosine-protein kinase"/>
    <property type="match status" value="1"/>
</dbReference>
<dbReference type="EC" id="2.7.10.2" evidence="12"/>
<feature type="binding site" evidence="11">
    <location>
        <position position="250"/>
    </location>
    <ligand>
        <name>ATP</name>
        <dbReference type="ChEBI" id="CHEBI:30616"/>
    </ligand>
</feature>
<keyword evidence="17" id="KW-1185">Reference proteome</keyword>
<dbReference type="Pfam" id="PF00018">
    <property type="entry name" value="SH3_1"/>
    <property type="match status" value="1"/>
</dbReference>
<dbReference type="PRINTS" id="PR00109">
    <property type="entry name" value="TYRKINASE"/>
</dbReference>
<dbReference type="PROSITE" id="PS50001">
    <property type="entry name" value="SH2"/>
    <property type="match status" value="1"/>
</dbReference>
<evidence type="ECO:0000256" key="5">
    <source>
        <dbReference type="ARBA" id="ARBA00022840"/>
    </source>
</evidence>
<dbReference type="Gene3D" id="2.30.30.40">
    <property type="entry name" value="SH3 Domains"/>
    <property type="match status" value="1"/>
</dbReference>
<dbReference type="PROSITE" id="PS00109">
    <property type="entry name" value="PROTEIN_KINASE_TYR"/>
    <property type="match status" value="1"/>
</dbReference>
<dbReference type="Pfam" id="PF00017">
    <property type="entry name" value="SH2"/>
    <property type="match status" value="1"/>
</dbReference>
<feature type="domain" description="Protein kinase" evidence="15">
    <location>
        <begin position="222"/>
        <end position="476"/>
    </location>
</feature>
<dbReference type="Pfam" id="PF07714">
    <property type="entry name" value="PK_Tyr_Ser-Thr"/>
    <property type="match status" value="1"/>
</dbReference>
<comment type="catalytic activity">
    <reaction evidence="8 12">
        <text>L-tyrosyl-[protein] + ATP = O-phospho-L-tyrosyl-[protein] + ADP + H(+)</text>
        <dbReference type="Rhea" id="RHEA:10596"/>
        <dbReference type="Rhea" id="RHEA-COMP:10136"/>
        <dbReference type="Rhea" id="RHEA-COMP:20101"/>
        <dbReference type="ChEBI" id="CHEBI:15378"/>
        <dbReference type="ChEBI" id="CHEBI:30616"/>
        <dbReference type="ChEBI" id="CHEBI:46858"/>
        <dbReference type="ChEBI" id="CHEBI:61978"/>
        <dbReference type="ChEBI" id="CHEBI:456216"/>
        <dbReference type="EC" id="2.7.10.2"/>
    </reaction>
</comment>
<reference evidence="16" key="2">
    <citation type="submission" date="2025-09" db="UniProtKB">
        <authorList>
            <consortium name="Ensembl"/>
        </authorList>
    </citation>
    <scope>IDENTIFICATION</scope>
</reference>
<dbReference type="Proteomes" id="UP000694409">
    <property type="component" value="Unassembled WGS sequence"/>
</dbReference>
<dbReference type="Gene3D" id="1.10.510.10">
    <property type="entry name" value="Transferase(Phosphotransferase) domain 1"/>
    <property type="match status" value="1"/>
</dbReference>
<keyword evidence="5 11" id="KW-0067">ATP-binding</keyword>
<gene>
    <name evidence="16" type="primary">FRK</name>
</gene>
<keyword evidence="2 12" id="KW-0808">Transferase</keyword>
<dbReference type="SMART" id="SM00252">
    <property type="entry name" value="SH2"/>
    <property type="match status" value="1"/>
</dbReference>
<keyword evidence="4 12" id="KW-0418">Kinase</keyword>
<accession>A0A8C9NME7</accession>
<evidence type="ECO:0000313" key="16">
    <source>
        <dbReference type="Ensembl" id="ENSSCAP00000020716.1"/>
    </source>
</evidence>
<dbReference type="Gene3D" id="3.30.200.20">
    <property type="entry name" value="Phosphorylase Kinase, domain 1"/>
    <property type="match status" value="1"/>
</dbReference>
<dbReference type="PROSITE" id="PS50011">
    <property type="entry name" value="PROTEIN_KINASE_DOM"/>
    <property type="match status" value="1"/>
</dbReference>
<dbReference type="InterPro" id="IPR017441">
    <property type="entry name" value="Protein_kinase_ATP_BS"/>
</dbReference>
<dbReference type="AlphaFoldDB" id="A0A8C9NME7"/>
<dbReference type="InterPro" id="IPR020635">
    <property type="entry name" value="Tyr_kinase_cat_dom"/>
</dbReference>
<dbReference type="Gene3D" id="3.30.505.10">
    <property type="entry name" value="SH2 domain"/>
    <property type="match status" value="1"/>
</dbReference>
<dbReference type="InterPro" id="IPR000719">
    <property type="entry name" value="Prot_kinase_dom"/>
</dbReference>
<comment type="similarity">
    <text evidence="12">Belongs to the protein kinase superfamily. Tyr protein kinase family.</text>
</comment>
<evidence type="ECO:0000259" key="15">
    <source>
        <dbReference type="PROSITE" id="PS50011"/>
    </source>
</evidence>
<dbReference type="InterPro" id="IPR036860">
    <property type="entry name" value="SH2_dom_sf"/>
</dbReference>
<evidence type="ECO:0000256" key="8">
    <source>
        <dbReference type="ARBA" id="ARBA00051245"/>
    </source>
</evidence>
<dbReference type="PRINTS" id="PR00401">
    <property type="entry name" value="SH2DOMAIN"/>
</dbReference>
<protein>
    <recommendedName>
        <fullName evidence="12">Tyrosine-protein kinase</fullName>
        <ecNumber evidence="12">2.7.10.2</ecNumber>
    </recommendedName>
</protein>
<evidence type="ECO:0000259" key="14">
    <source>
        <dbReference type="PROSITE" id="PS50002"/>
    </source>
</evidence>
<dbReference type="SUPFAM" id="SSF55550">
    <property type="entry name" value="SH2 domain"/>
    <property type="match status" value="1"/>
</dbReference>